<evidence type="ECO:0000313" key="3">
    <source>
        <dbReference type="Proteomes" id="UP000068603"/>
    </source>
</evidence>
<reference evidence="2 3" key="1">
    <citation type="submission" date="2015-11" db="EMBL/GenBank/DDBJ databases">
        <title>Expanding the genomic diversity of Burkholderia species for the development of highly accurate diagnostics.</title>
        <authorList>
            <person name="Sahl J."/>
            <person name="Keim P."/>
            <person name="Wagner D."/>
        </authorList>
    </citation>
    <scope>NUCLEOTIDE SEQUENCE [LARGE SCALE GENOMIC DNA]</scope>
    <source>
        <strain evidence="2 3">MSMB1960WGS</strain>
    </source>
</reference>
<gene>
    <name evidence="2" type="ORF">WT44_25030</name>
</gene>
<dbReference type="KEGG" id="bstg:WT74_00920"/>
<evidence type="ECO:0000256" key="1">
    <source>
        <dbReference type="SAM" id="MobiDB-lite"/>
    </source>
</evidence>
<dbReference type="RefSeq" id="WP_060017414.1">
    <property type="nucleotide sequence ID" value="NZ_CP013459.1"/>
</dbReference>
<protein>
    <submittedName>
        <fullName evidence="2">Uncharacterized protein</fullName>
    </submittedName>
</protein>
<accession>A0A118QTB7</accession>
<name>A0A118QTB7_9BURK</name>
<organism evidence="2">
    <name type="scientific">Burkholderia stagnalis</name>
    <dbReference type="NCBI Taxonomy" id="1503054"/>
    <lineage>
        <taxon>Bacteria</taxon>
        <taxon>Pseudomonadati</taxon>
        <taxon>Pseudomonadota</taxon>
        <taxon>Betaproteobacteria</taxon>
        <taxon>Burkholderiales</taxon>
        <taxon>Burkholderiaceae</taxon>
        <taxon>Burkholderia</taxon>
        <taxon>Burkholderia cepacia complex</taxon>
    </lineage>
</organism>
<comment type="caution">
    <text evidence="2">The sequence shown here is derived from an EMBL/GenBank/DDBJ whole genome shotgun (WGS) entry which is preliminary data.</text>
</comment>
<sequence length="98" mass="10238">MNSDMQHNNSTTGAAAPADHHADTGGAPAFSPQCRTNLTDDERADAHAAIDCAMQSVGQVLEAALQAMANLRNARATLAPPDDGRDARLNLSVSQQAR</sequence>
<dbReference type="Proteomes" id="UP000068603">
    <property type="component" value="Unassembled WGS sequence"/>
</dbReference>
<proteinExistence type="predicted"/>
<dbReference type="EMBL" id="LPHB01000068">
    <property type="protein sequence ID" value="KWA56474.1"/>
    <property type="molecule type" value="Genomic_DNA"/>
</dbReference>
<dbReference type="AlphaFoldDB" id="A0A118QTB7"/>
<evidence type="ECO:0000313" key="2">
    <source>
        <dbReference type="EMBL" id="KWA56474.1"/>
    </source>
</evidence>
<feature type="region of interest" description="Disordered" evidence="1">
    <location>
        <begin position="76"/>
        <end position="98"/>
    </location>
</feature>
<feature type="compositionally biased region" description="Polar residues" evidence="1">
    <location>
        <begin position="1"/>
        <end position="13"/>
    </location>
</feature>
<feature type="region of interest" description="Disordered" evidence="1">
    <location>
        <begin position="1"/>
        <end position="38"/>
    </location>
</feature>